<dbReference type="GO" id="GO:0006526">
    <property type="term" value="P:L-arginine biosynthetic process"/>
    <property type="evidence" value="ECO:0007669"/>
    <property type="project" value="UniProtKB-UniRule"/>
</dbReference>
<reference evidence="9 10" key="1">
    <citation type="journal article" date="2016" name="Front. Microbiol.">
        <title>Fuerstia marisgermanicae gen. nov., sp. nov., an Unusual Member of the Phylum Planctomycetes from the German Wadden Sea.</title>
        <authorList>
            <person name="Kohn T."/>
            <person name="Heuer A."/>
            <person name="Jogler M."/>
            <person name="Vollmers J."/>
            <person name="Boedeker C."/>
            <person name="Bunk B."/>
            <person name="Rast P."/>
            <person name="Borchert D."/>
            <person name="Glockner I."/>
            <person name="Freese H.M."/>
            <person name="Klenk H.P."/>
            <person name="Overmann J."/>
            <person name="Kaster A.K."/>
            <person name="Rohde M."/>
            <person name="Wiegand S."/>
            <person name="Jogler C."/>
        </authorList>
    </citation>
    <scope>NUCLEOTIDE SEQUENCE [LARGE SCALE GENOMIC DNA]</scope>
    <source>
        <strain evidence="9 10">NH11</strain>
    </source>
</reference>
<keyword evidence="10" id="KW-1185">Reference proteome</keyword>
<dbReference type="CDD" id="cd02152">
    <property type="entry name" value="OAT"/>
    <property type="match status" value="1"/>
</dbReference>
<evidence type="ECO:0000256" key="5">
    <source>
        <dbReference type="ARBA" id="ARBA00022679"/>
    </source>
</evidence>
<dbReference type="PANTHER" id="PTHR23100">
    <property type="entry name" value="ARGININE BIOSYNTHESIS BIFUNCTIONAL PROTEIN ARGJ"/>
    <property type="match status" value="1"/>
</dbReference>
<dbReference type="SUPFAM" id="SSF56266">
    <property type="entry name" value="DmpA/ArgJ-like"/>
    <property type="match status" value="1"/>
</dbReference>
<accession>A0A1P8WRD6</accession>
<evidence type="ECO:0000313" key="10">
    <source>
        <dbReference type="Proteomes" id="UP000187735"/>
    </source>
</evidence>
<comment type="subunit">
    <text evidence="2 8">Heterotetramer of two alpha and two beta chains.</text>
</comment>
<comment type="function">
    <text evidence="8">Catalyzes two activities which are involved in the cyclic version of arginine biosynthesis: the synthesis of N-acetylglutamate from glutamate and acetyl-CoA as the acetyl donor, and of ornithine by transacetylation between N(2)-acetylornithine and glutamate.</text>
</comment>
<comment type="catalytic activity">
    <reaction evidence="8">
        <text>L-glutamate + acetyl-CoA = N-acetyl-L-glutamate + CoA + H(+)</text>
        <dbReference type="Rhea" id="RHEA:24292"/>
        <dbReference type="ChEBI" id="CHEBI:15378"/>
        <dbReference type="ChEBI" id="CHEBI:29985"/>
        <dbReference type="ChEBI" id="CHEBI:44337"/>
        <dbReference type="ChEBI" id="CHEBI:57287"/>
        <dbReference type="ChEBI" id="CHEBI:57288"/>
        <dbReference type="EC" id="2.3.1.1"/>
    </reaction>
</comment>
<dbReference type="GO" id="GO:0006592">
    <property type="term" value="P:ornithine biosynthetic process"/>
    <property type="evidence" value="ECO:0007669"/>
    <property type="project" value="TreeGrafter"/>
</dbReference>
<dbReference type="InterPro" id="IPR016117">
    <property type="entry name" value="ArgJ-like_dom_sf"/>
</dbReference>
<dbReference type="Proteomes" id="UP000187735">
    <property type="component" value="Chromosome"/>
</dbReference>
<evidence type="ECO:0000313" key="9">
    <source>
        <dbReference type="EMBL" id="APZ96626.1"/>
    </source>
</evidence>
<dbReference type="GO" id="GO:0004358">
    <property type="term" value="F:L-glutamate N-acetyltransferase activity, acting on acetyl-L-ornithine as donor"/>
    <property type="evidence" value="ECO:0007669"/>
    <property type="project" value="UniProtKB-UniRule"/>
</dbReference>
<sequence>MLESKQTATLPSGFQTSGTTCGIKASGKPDLALFVSDTPAVSAGVFTTNRVVGAPVTICKERVPASSIRAVIINSGNANACTGNQGLDDARAMTARVAEALGCNAEDILVCSTGIIGVNLPMDVITAGIPKAVDALAPSDDAFKAAATAMMTTDTFAKQFTASVGMSSGAVKIAGVAKGAAMIAPNMATMLSVIMTDAALTAEQCDDLLKHCVERTFNSISVDGHMSTSDTVLLLANGAADAAPADDNDFQTLRDGLQQVCEELATSIIRDAEGADHFITIDVEGFETRDAAFKVAKEIAESALVKTAITGNDPNWGRITSAAGYAGIDFDTVHLSLTINNTVVFKDGAPANFDEAELSAQMKSERDVYLRLVLSGGPASGKESVCFWTSDLTQEYVRLNSDYTT</sequence>
<dbReference type="HAMAP" id="MF_01106">
    <property type="entry name" value="ArgJ"/>
    <property type="match status" value="1"/>
</dbReference>
<feature type="binding site" evidence="8">
    <location>
        <position position="152"/>
    </location>
    <ligand>
        <name>substrate</name>
    </ligand>
</feature>
<comment type="pathway">
    <text evidence="8">Amino-acid biosynthesis; L-arginine biosynthesis; N(2)-acetyl-L-ornithine from L-glutamate: step 1/4.</text>
</comment>
<dbReference type="STRING" id="1891926.Fuma_06299"/>
<dbReference type="RefSeq" id="WP_077027616.1">
    <property type="nucleotide sequence ID" value="NZ_CP017641.1"/>
</dbReference>
<keyword evidence="3 8" id="KW-0055">Arginine biosynthesis</keyword>
<feature type="site" description="Involved in the stabilization of negative charge on the oxyanion by the formation of the oxyanion hole" evidence="8">
    <location>
        <position position="113"/>
    </location>
</feature>
<evidence type="ECO:0000256" key="2">
    <source>
        <dbReference type="ARBA" id="ARBA00011475"/>
    </source>
</evidence>
<comment type="similarity">
    <text evidence="1 8">Belongs to the ArgJ family.</text>
</comment>
<dbReference type="Pfam" id="PF01960">
    <property type="entry name" value="ArgJ"/>
    <property type="match status" value="1"/>
</dbReference>
<dbReference type="InterPro" id="IPR002813">
    <property type="entry name" value="Arg_biosynth_ArgJ"/>
</dbReference>
<dbReference type="KEGG" id="fmr:Fuma_06299"/>
<comment type="catalytic activity">
    <reaction evidence="8">
        <text>N(2)-acetyl-L-ornithine + L-glutamate = N-acetyl-L-glutamate + L-ornithine</text>
        <dbReference type="Rhea" id="RHEA:15349"/>
        <dbReference type="ChEBI" id="CHEBI:29985"/>
        <dbReference type="ChEBI" id="CHEBI:44337"/>
        <dbReference type="ChEBI" id="CHEBI:46911"/>
        <dbReference type="ChEBI" id="CHEBI:57805"/>
        <dbReference type="EC" id="2.3.1.35"/>
    </reaction>
</comment>
<dbReference type="FunFam" id="3.60.70.12:FF:000001">
    <property type="entry name" value="Arginine biosynthesis bifunctional protein ArgJ, chloroplastic"/>
    <property type="match status" value="1"/>
</dbReference>
<feature type="binding site" evidence="8">
    <location>
        <position position="400"/>
    </location>
    <ligand>
        <name>substrate</name>
    </ligand>
</feature>
<keyword evidence="7 8" id="KW-0012">Acyltransferase</keyword>
<feature type="chain" id="PRO_5023557780" description="Arginine biosynthesis bifunctional protein ArgJ alpha chain" evidence="8">
    <location>
        <begin position="1"/>
        <end position="188"/>
    </location>
</feature>
<keyword evidence="8" id="KW-0511">Multifunctional enzyme</keyword>
<keyword evidence="6 8" id="KW-0068">Autocatalytic cleavage</keyword>
<feature type="binding site" evidence="8">
    <location>
        <position position="405"/>
    </location>
    <ligand>
        <name>substrate</name>
    </ligand>
</feature>
<dbReference type="GO" id="GO:0005737">
    <property type="term" value="C:cytoplasm"/>
    <property type="evidence" value="ECO:0007669"/>
    <property type="project" value="UniProtKB-SubCell"/>
</dbReference>
<comment type="pathway">
    <text evidence="8">Amino-acid biosynthesis; L-arginine biosynthesis; L-ornithine and N-acetyl-L-glutamate from L-glutamate and N(2)-acetyl-L-ornithine (cyclic): step 1/1.</text>
</comment>
<evidence type="ECO:0000256" key="7">
    <source>
        <dbReference type="ARBA" id="ARBA00023315"/>
    </source>
</evidence>
<organism evidence="9 10">
    <name type="scientific">Fuerstiella marisgermanici</name>
    <dbReference type="NCBI Taxonomy" id="1891926"/>
    <lineage>
        <taxon>Bacteria</taxon>
        <taxon>Pseudomonadati</taxon>
        <taxon>Planctomycetota</taxon>
        <taxon>Planctomycetia</taxon>
        <taxon>Planctomycetales</taxon>
        <taxon>Planctomycetaceae</taxon>
        <taxon>Fuerstiella</taxon>
    </lineage>
</organism>
<dbReference type="UniPathway" id="UPA00068">
    <property type="reaction ID" value="UER00106"/>
</dbReference>
<dbReference type="NCBIfam" id="TIGR00120">
    <property type="entry name" value="ArgJ"/>
    <property type="match status" value="1"/>
</dbReference>
<dbReference type="OrthoDB" id="9804242at2"/>
<dbReference type="EC" id="2.3.1.1" evidence="8"/>
<dbReference type="EC" id="2.3.1.35" evidence="8"/>
<feature type="site" description="Involved in the stabilization of negative charge on the oxyanion by the formation of the oxyanion hole" evidence="8">
    <location>
        <position position="114"/>
    </location>
</feature>
<feature type="binding site" evidence="8">
    <location>
        <position position="273"/>
    </location>
    <ligand>
        <name>substrate</name>
    </ligand>
</feature>
<dbReference type="InterPro" id="IPR042195">
    <property type="entry name" value="ArgJ_beta_C"/>
</dbReference>
<name>A0A1P8WRD6_9PLAN</name>
<dbReference type="EMBL" id="CP017641">
    <property type="protein sequence ID" value="APZ96626.1"/>
    <property type="molecule type" value="Genomic_DNA"/>
</dbReference>
<evidence type="ECO:0000256" key="3">
    <source>
        <dbReference type="ARBA" id="ARBA00022571"/>
    </source>
</evidence>
<feature type="site" description="Cleavage; by autolysis" evidence="8">
    <location>
        <begin position="188"/>
        <end position="189"/>
    </location>
</feature>
<evidence type="ECO:0000256" key="4">
    <source>
        <dbReference type="ARBA" id="ARBA00022605"/>
    </source>
</evidence>
<evidence type="ECO:0000256" key="8">
    <source>
        <dbReference type="HAMAP-Rule" id="MF_01106"/>
    </source>
</evidence>
<proteinExistence type="inferred from homology"/>
<feature type="active site" description="Nucleophile" evidence="8">
    <location>
        <position position="189"/>
    </location>
</feature>
<gene>
    <name evidence="8 9" type="primary">argJ</name>
    <name evidence="9" type="ORF">Fuma_06299</name>
</gene>
<feature type="chain" id="PRO_5023557779" description="Arginine biosynthesis bifunctional protein ArgJ beta chain" evidence="8">
    <location>
        <begin position="189"/>
        <end position="405"/>
    </location>
</feature>
<keyword evidence="5 8" id="KW-0808">Transferase</keyword>
<keyword evidence="8" id="KW-0963">Cytoplasm</keyword>
<evidence type="ECO:0000256" key="1">
    <source>
        <dbReference type="ARBA" id="ARBA00006774"/>
    </source>
</evidence>
<dbReference type="Gene3D" id="3.60.70.12">
    <property type="entry name" value="L-amino peptidase D-ALA esterase/amidase"/>
    <property type="match status" value="1"/>
</dbReference>
<feature type="binding site" evidence="8">
    <location>
        <position position="178"/>
    </location>
    <ligand>
        <name>substrate</name>
    </ligand>
</feature>
<dbReference type="Gene3D" id="3.10.20.340">
    <property type="entry name" value="ArgJ beta chain, C-terminal domain"/>
    <property type="match status" value="1"/>
</dbReference>
<comment type="subcellular location">
    <subcellularLocation>
        <location evidence="8">Cytoplasm</location>
    </subcellularLocation>
</comment>
<feature type="binding site" evidence="8">
    <location>
        <position position="189"/>
    </location>
    <ligand>
        <name>substrate</name>
    </ligand>
</feature>
<evidence type="ECO:0000256" key="6">
    <source>
        <dbReference type="ARBA" id="ARBA00022813"/>
    </source>
</evidence>
<protein>
    <recommendedName>
        <fullName evidence="8">Arginine biosynthesis bifunctional protein ArgJ</fullName>
    </recommendedName>
    <domain>
        <recommendedName>
            <fullName evidence="8">Glutamate N-acetyltransferase</fullName>
            <ecNumber evidence="8">2.3.1.35</ecNumber>
        </recommendedName>
        <alternativeName>
            <fullName evidence="8">Ornithine acetyltransferase</fullName>
            <shortName evidence="8">OATase</shortName>
        </alternativeName>
        <alternativeName>
            <fullName evidence="8">Ornithine transacetylase</fullName>
        </alternativeName>
    </domain>
    <domain>
        <recommendedName>
            <fullName evidence="8">Amino-acid acetyltransferase</fullName>
            <ecNumber evidence="8">2.3.1.1</ecNumber>
        </recommendedName>
        <alternativeName>
            <fullName evidence="8">N-acetylglutamate synthase</fullName>
            <shortName evidence="8">AGSase</shortName>
        </alternativeName>
    </domain>
    <component>
        <recommendedName>
            <fullName evidence="8">Arginine biosynthesis bifunctional protein ArgJ alpha chain</fullName>
        </recommendedName>
    </component>
    <component>
        <recommendedName>
            <fullName evidence="8">Arginine biosynthesis bifunctional protein ArgJ beta chain</fullName>
        </recommendedName>
    </component>
</protein>
<dbReference type="AlphaFoldDB" id="A0A1P8WRD6"/>
<dbReference type="NCBIfam" id="NF003802">
    <property type="entry name" value="PRK05388.1"/>
    <property type="match status" value="1"/>
</dbReference>
<keyword evidence="4 8" id="KW-0028">Amino-acid biosynthesis</keyword>
<dbReference type="PANTHER" id="PTHR23100:SF0">
    <property type="entry name" value="ARGININE BIOSYNTHESIS BIFUNCTIONAL PROTEIN ARGJ, MITOCHONDRIAL"/>
    <property type="match status" value="1"/>
</dbReference>
<dbReference type="GO" id="GO:0004042">
    <property type="term" value="F:L-glutamate N-acetyltransferase activity"/>
    <property type="evidence" value="ECO:0007669"/>
    <property type="project" value="UniProtKB-UniRule"/>
</dbReference>